<reference evidence="1 2" key="1">
    <citation type="journal article" date="2019" name="Int. J. Syst. Evol. Microbiol.">
        <title>Capsulimonas corticalis gen. nov., sp. nov., an aerobic capsulated bacterium, of a novel bacterial order, Capsulimonadales ord. nov., of the class Armatimonadia of the phylum Armatimonadetes.</title>
        <authorList>
            <person name="Li J."/>
            <person name="Kudo C."/>
            <person name="Tonouchi A."/>
        </authorList>
    </citation>
    <scope>NUCLEOTIDE SEQUENCE [LARGE SCALE GENOMIC DNA]</scope>
    <source>
        <strain evidence="1 2">AX-7</strain>
    </source>
</reference>
<dbReference type="RefSeq" id="WP_301002350.1">
    <property type="nucleotide sequence ID" value="NZ_AP025739.1"/>
</dbReference>
<organism evidence="1 2">
    <name type="scientific">Capsulimonas corticalis</name>
    <dbReference type="NCBI Taxonomy" id="2219043"/>
    <lineage>
        <taxon>Bacteria</taxon>
        <taxon>Bacillati</taxon>
        <taxon>Armatimonadota</taxon>
        <taxon>Armatimonadia</taxon>
        <taxon>Capsulimonadales</taxon>
        <taxon>Capsulimonadaceae</taxon>
        <taxon>Capsulimonas</taxon>
    </lineage>
</organism>
<sequence length="82" mass="9364">MHIKILSNAIIWLSALAAILMMLHPPDTVSEIGVGIHTIYPFLFGDYLLDIQWGRLILELLIPLLIIVITILTMKVSWKRQD</sequence>
<name>A0A402CZJ2_9BACT</name>
<evidence type="ECO:0000313" key="2">
    <source>
        <dbReference type="Proteomes" id="UP000287394"/>
    </source>
</evidence>
<gene>
    <name evidence="1" type="ORF">CCAX7_59890</name>
</gene>
<dbReference type="KEGG" id="ccot:CCAX7_59890"/>
<protein>
    <submittedName>
        <fullName evidence="1">Uncharacterized protein</fullName>
    </submittedName>
</protein>
<accession>A0A402CZJ2</accession>
<dbReference type="EMBL" id="AP025739">
    <property type="protein sequence ID" value="BDI33938.1"/>
    <property type="molecule type" value="Genomic_DNA"/>
</dbReference>
<dbReference type="AlphaFoldDB" id="A0A402CZJ2"/>
<dbReference type="Proteomes" id="UP000287394">
    <property type="component" value="Chromosome"/>
</dbReference>
<proteinExistence type="predicted"/>
<evidence type="ECO:0000313" key="1">
    <source>
        <dbReference type="EMBL" id="BDI33938.1"/>
    </source>
</evidence>
<keyword evidence="2" id="KW-1185">Reference proteome</keyword>